<proteinExistence type="predicted"/>
<keyword evidence="2" id="KW-1185">Reference proteome</keyword>
<reference evidence="1" key="1">
    <citation type="submission" date="2023-03" db="EMBL/GenBank/DDBJ databases">
        <title>Massive genome expansion in bonnet fungi (Mycena s.s.) driven by repeated elements and novel gene families across ecological guilds.</title>
        <authorList>
            <consortium name="Lawrence Berkeley National Laboratory"/>
            <person name="Harder C.B."/>
            <person name="Miyauchi S."/>
            <person name="Viragh M."/>
            <person name="Kuo A."/>
            <person name="Thoen E."/>
            <person name="Andreopoulos B."/>
            <person name="Lu D."/>
            <person name="Skrede I."/>
            <person name="Drula E."/>
            <person name="Henrissat B."/>
            <person name="Morin E."/>
            <person name="Kohler A."/>
            <person name="Barry K."/>
            <person name="LaButti K."/>
            <person name="Morin E."/>
            <person name="Salamov A."/>
            <person name="Lipzen A."/>
            <person name="Mereny Z."/>
            <person name="Hegedus B."/>
            <person name="Baldrian P."/>
            <person name="Stursova M."/>
            <person name="Weitz H."/>
            <person name="Taylor A."/>
            <person name="Grigoriev I.V."/>
            <person name="Nagy L.G."/>
            <person name="Martin F."/>
            <person name="Kauserud H."/>
        </authorList>
    </citation>
    <scope>NUCLEOTIDE SEQUENCE</scope>
    <source>
        <strain evidence="1">CBHHK067</strain>
    </source>
</reference>
<feature type="non-terminal residue" evidence="1">
    <location>
        <position position="1"/>
    </location>
</feature>
<accession>A0AAD7GZ34</accession>
<dbReference type="InterPro" id="IPR036852">
    <property type="entry name" value="Peptidase_S8/S53_dom_sf"/>
</dbReference>
<dbReference type="GO" id="GO:0004252">
    <property type="term" value="F:serine-type endopeptidase activity"/>
    <property type="evidence" value="ECO:0007669"/>
    <property type="project" value="InterPro"/>
</dbReference>
<evidence type="ECO:0008006" key="3">
    <source>
        <dbReference type="Google" id="ProtNLM"/>
    </source>
</evidence>
<gene>
    <name evidence="1" type="ORF">B0H17DRAFT_917470</name>
</gene>
<dbReference type="SUPFAM" id="SSF52743">
    <property type="entry name" value="Subtilisin-like"/>
    <property type="match status" value="1"/>
</dbReference>
<dbReference type="EMBL" id="JARKIE010000004">
    <property type="protein sequence ID" value="KAJ7708222.1"/>
    <property type="molecule type" value="Genomic_DNA"/>
</dbReference>
<evidence type="ECO:0000313" key="1">
    <source>
        <dbReference type="EMBL" id="KAJ7708222.1"/>
    </source>
</evidence>
<evidence type="ECO:0000313" key="2">
    <source>
        <dbReference type="Proteomes" id="UP001221757"/>
    </source>
</evidence>
<dbReference type="Gene3D" id="3.40.50.200">
    <property type="entry name" value="Peptidase S8/S53 domain"/>
    <property type="match status" value="1"/>
</dbReference>
<dbReference type="PANTHER" id="PTHR14218:SF15">
    <property type="entry name" value="TRIPEPTIDYL-PEPTIDASE 1"/>
    <property type="match status" value="1"/>
</dbReference>
<dbReference type="GO" id="GO:0008240">
    <property type="term" value="F:tripeptidyl-peptidase activity"/>
    <property type="evidence" value="ECO:0007669"/>
    <property type="project" value="TreeGrafter"/>
</dbReference>
<name>A0AAD7GZ34_MYCRO</name>
<dbReference type="InterPro" id="IPR050819">
    <property type="entry name" value="Tripeptidyl-peptidase_I"/>
</dbReference>
<dbReference type="GO" id="GO:0006508">
    <property type="term" value="P:proteolysis"/>
    <property type="evidence" value="ECO:0007669"/>
    <property type="project" value="InterPro"/>
</dbReference>
<dbReference type="PANTHER" id="PTHR14218">
    <property type="entry name" value="PROTEASE S8 TRIPEPTIDYL PEPTIDASE I CLN2"/>
    <property type="match status" value="1"/>
</dbReference>
<protein>
    <recommendedName>
        <fullName evidence="3">Peptidase S53 domain-containing protein</fullName>
    </recommendedName>
</protein>
<organism evidence="1 2">
    <name type="scientific">Mycena rosella</name>
    <name type="common">Pink bonnet</name>
    <name type="synonym">Agaricus rosellus</name>
    <dbReference type="NCBI Taxonomy" id="1033263"/>
    <lineage>
        <taxon>Eukaryota</taxon>
        <taxon>Fungi</taxon>
        <taxon>Dikarya</taxon>
        <taxon>Basidiomycota</taxon>
        <taxon>Agaricomycotina</taxon>
        <taxon>Agaricomycetes</taxon>
        <taxon>Agaricomycetidae</taxon>
        <taxon>Agaricales</taxon>
        <taxon>Marasmiineae</taxon>
        <taxon>Mycenaceae</taxon>
        <taxon>Mycena</taxon>
    </lineage>
</organism>
<dbReference type="Proteomes" id="UP001221757">
    <property type="component" value="Unassembled WGS sequence"/>
</dbReference>
<sequence length="98" mass="10135">STPIFASIISLLNDQLIAAGKPPLEFLNPWLYAHPEMFTDIPIGTNPGLPPSDGCGAGGFAATAGWDPATVPAFTPTSLGFLNISFPCTGSAHPTLPR</sequence>
<comment type="caution">
    <text evidence="1">The sequence shown here is derived from an EMBL/GenBank/DDBJ whole genome shotgun (WGS) entry which is preliminary data.</text>
</comment>
<dbReference type="AlphaFoldDB" id="A0AAD7GZ34"/>